<protein>
    <submittedName>
        <fullName evidence="1">Uncharacterized protein</fullName>
    </submittedName>
</protein>
<evidence type="ECO:0000313" key="2">
    <source>
        <dbReference type="Proteomes" id="UP001159363"/>
    </source>
</evidence>
<proteinExistence type="predicted"/>
<feature type="non-terminal residue" evidence="1">
    <location>
        <position position="150"/>
    </location>
</feature>
<organism evidence="1 2">
    <name type="scientific">Dryococelus australis</name>
    <dbReference type="NCBI Taxonomy" id="614101"/>
    <lineage>
        <taxon>Eukaryota</taxon>
        <taxon>Metazoa</taxon>
        <taxon>Ecdysozoa</taxon>
        <taxon>Arthropoda</taxon>
        <taxon>Hexapoda</taxon>
        <taxon>Insecta</taxon>
        <taxon>Pterygota</taxon>
        <taxon>Neoptera</taxon>
        <taxon>Polyneoptera</taxon>
        <taxon>Phasmatodea</taxon>
        <taxon>Verophasmatodea</taxon>
        <taxon>Anareolatae</taxon>
        <taxon>Phasmatidae</taxon>
        <taxon>Eurycanthinae</taxon>
        <taxon>Dryococelus</taxon>
    </lineage>
</organism>
<keyword evidence="2" id="KW-1185">Reference proteome</keyword>
<gene>
    <name evidence="1" type="ORF">PR048_007725</name>
</gene>
<name>A0ABQ9HV26_9NEOP</name>
<dbReference type="Proteomes" id="UP001159363">
    <property type="component" value="Chromosome 3"/>
</dbReference>
<accession>A0ABQ9HV26</accession>
<evidence type="ECO:0000313" key="1">
    <source>
        <dbReference type="EMBL" id="KAJ8888238.1"/>
    </source>
</evidence>
<dbReference type="EMBL" id="JARBHB010000003">
    <property type="protein sequence ID" value="KAJ8888238.1"/>
    <property type="molecule type" value="Genomic_DNA"/>
</dbReference>
<comment type="caution">
    <text evidence="1">The sequence shown here is derived from an EMBL/GenBank/DDBJ whole genome shotgun (WGS) entry which is preliminary data.</text>
</comment>
<reference evidence="1 2" key="1">
    <citation type="submission" date="2023-02" db="EMBL/GenBank/DDBJ databases">
        <title>LHISI_Scaffold_Assembly.</title>
        <authorList>
            <person name="Stuart O.P."/>
            <person name="Cleave R."/>
            <person name="Magrath M.J.L."/>
            <person name="Mikheyev A.S."/>
        </authorList>
    </citation>
    <scope>NUCLEOTIDE SEQUENCE [LARGE SCALE GENOMIC DNA]</scope>
    <source>
        <strain evidence="1">Daus_M_001</strain>
        <tissue evidence="1">Leg muscle</tissue>
    </source>
</reference>
<sequence length="150" mass="17566">MLFPTRCTHITSTLLDHVLVNSNKYTYEIYNIGPLDNSTSDHNIIVCILQNLTLNYNSNSLYNMLVQHIEKGIKAKRTTIDVGARTSNNKNNIINTWVTQELVDLMHRRDYKLCRNKITSLKCKLKREFYDNKFARCNNNSKHTWKVISE</sequence>